<dbReference type="AlphaFoldDB" id="A0A0F9U110"/>
<protein>
    <submittedName>
        <fullName evidence="1">Uncharacterized protein</fullName>
    </submittedName>
</protein>
<comment type="caution">
    <text evidence="1">The sequence shown here is derived from an EMBL/GenBank/DDBJ whole genome shotgun (WGS) entry which is preliminary data.</text>
</comment>
<accession>A0A0F9U110</accession>
<evidence type="ECO:0000313" key="1">
    <source>
        <dbReference type="EMBL" id="KKN47308.1"/>
    </source>
</evidence>
<name>A0A0F9U110_9ZZZZ</name>
<dbReference type="EMBL" id="LAZR01001283">
    <property type="protein sequence ID" value="KKN47308.1"/>
    <property type="molecule type" value="Genomic_DNA"/>
</dbReference>
<proteinExistence type="predicted"/>
<sequence length="47" mass="5925">MEINRMAFNLLSRRGLQDFFWSLKMWRSVHWWMFFGFVVRDTWHGNS</sequence>
<organism evidence="1">
    <name type="scientific">marine sediment metagenome</name>
    <dbReference type="NCBI Taxonomy" id="412755"/>
    <lineage>
        <taxon>unclassified sequences</taxon>
        <taxon>metagenomes</taxon>
        <taxon>ecological metagenomes</taxon>
    </lineage>
</organism>
<gene>
    <name evidence="1" type="ORF">LCGC14_0664130</name>
</gene>
<reference evidence="1" key="1">
    <citation type="journal article" date="2015" name="Nature">
        <title>Complex archaea that bridge the gap between prokaryotes and eukaryotes.</title>
        <authorList>
            <person name="Spang A."/>
            <person name="Saw J.H."/>
            <person name="Jorgensen S.L."/>
            <person name="Zaremba-Niedzwiedzka K."/>
            <person name="Martijn J."/>
            <person name="Lind A.E."/>
            <person name="van Eijk R."/>
            <person name="Schleper C."/>
            <person name="Guy L."/>
            <person name="Ettema T.J."/>
        </authorList>
    </citation>
    <scope>NUCLEOTIDE SEQUENCE</scope>
</reference>